<keyword evidence="14" id="KW-1185">Reference proteome</keyword>
<gene>
    <name evidence="13" type="primary">pgeF</name>
    <name evidence="13" type="ORF">I5776_13125</name>
</gene>
<sequence>MFEPFEKKEEQYFIIENWNRLNSNLVAGFTTKNGGQSKNEFQQLNCGFHVGDALTDVQQNRQILASKLDFDINNWVGAEQTHDIQIVKVNDSQSGKGALDYQSSLKNTDGLYTDKNNTLLTLCFADCVPLYFFAPKYNMIGIAHAGWKGTVNGIGKEMVEKWTGEGIPVEHIQAVIGPSICKDCYIVDNRVITKINKWMQPNTEMPYEEISPGQFKLDLRKLNQIILELSGVSPENIHITNFCTSCDRDEFFSHRRDHGKTGRMLSFIGMKGASS</sequence>
<evidence type="ECO:0000256" key="12">
    <source>
        <dbReference type="RuleBase" id="RU361274"/>
    </source>
</evidence>
<evidence type="ECO:0000256" key="2">
    <source>
        <dbReference type="ARBA" id="ARBA00001947"/>
    </source>
</evidence>
<dbReference type="CDD" id="cd16833">
    <property type="entry name" value="YfiH"/>
    <property type="match status" value="1"/>
</dbReference>
<keyword evidence="7" id="KW-0378">Hydrolase</keyword>
<comment type="similarity">
    <text evidence="4 12">Belongs to the purine nucleoside phosphorylase YfiH/LACC1 family.</text>
</comment>
<comment type="function">
    <text evidence="3">Purine nucleoside enzyme that catalyzes the phosphorolysis of adenosine and inosine nucleosides, yielding D-ribose 1-phosphate and the respective free bases, adenine and hypoxanthine. Also catalyzes the phosphorolysis of S-methyl-5'-thioadenosine into adenine and S-methyl-5-thio-alpha-D-ribose 1-phosphate. Also has adenosine deaminase activity.</text>
</comment>
<evidence type="ECO:0000256" key="9">
    <source>
        <dbReference type="ARBA" id="ARBA00047989"/>
    </source>
</evidence>
<comment type="catalytic activity">
    <reaction evidence="10">
        <text>adenosine + phosphate = alpha-D-ribose 1-phosphate + adenine</text>
        <dbReference type="Rhea" id="RHEA:27642"/>
        <dbReference type="ChEBI" id="CHEBI:16335"/>
        <dbReference type="ChEBI" id="CHEBI:16708"/>
        <dbReference type="ChEBI" id="CHEBI:43474"/>
        <dbReference type="ChEBI" id="CHEBI:57720"/>
        <dbReference type="EC" id="2.4.2.1"/>
    </reaction>
    <physiologicalReaction direction="left-to-right" evidence="10">
        <dbReference type="Rhea" id="RHEA:27643"/>
    </physiologicalReaction>
</comment>
<dbReference type="Gene3D" id="3.60.140.10">
    <property type="entry name" value="CNF1/YfiH-like putative cysteine hydrolases"/>
    <property type="match status" value="1"/>
</dbReference>
<evidence type="ECO:0000256" key="4">
    <source>
        <dbReference type="ARBA" id="ARBA00007353"/>
    </source>
</evidence>
<dbReference type="PANTHER" id="PTHR30616">
    <property type="entry name" value="UNCHARACTERIZED PROTEIN YFIH"/>
    <property type="match status" value="1"/>
</dbReference>
<organism evidence="13 14">
    <name type="scientific">Heyndrickxia vini</name>
    <dbReference type="NCBI Taxonomy" id="1476025"/>
    <lineage>
        <taxon>Bacteria</taxon>
        <taxon>Bacillati</taxon>
        <taxon>Bacillota</taxon>
        <taxon>Bacilli</taxon>
        <taxon>Bacillales</taxon>
        <taxon>Bacillaceae</taxon>
        <taxon>Heyndrickxia</taxon>
    </lineage>
</organism>
<dbReference type="InterPro" id="IPR011324">
    <property type="entry name" value="Cytotoxic_necrot_fac-like_cat"/>
</dbReference>
<evidence type="ECO:0000256" key="6">
    <source>
        <dbReference type="ARBA" id="ARBA00022723"/>
    </source>
</evidence>
<proteinExistence type="inferred from homology"/>
<evidence type="ECO:0000256" key="11">
    <source>
        <dbReference type="ARBA" id="ARBA00049893"/>
    </source>
</evidence>
<evidence type="ECO:0000256" key="3">
    <source>
        <dbReference type="ARBA" id="ARBA00003215"/>
    </source>
</evidence>
<dbReference type="InterPro" id="IPR003730">
    <property type="entry name" value="Cu_polyphenol_OxRdtase"/>
</dbReference>
<evidence type="ECO:0000256" key="8">
    <source>
        <dbReference type="ARBA" id="ARBA00022833"/>
    </source>
</evidence>
<comment type="cofactor">
    <cofactor evidence="2">
        <name>Zn(2+)</name>
        <dbReference type="ChEBI" id="CHEBI:29105"/>
    </cofactor>
</comment>
<comment type="catalytic activity">
    <reaction evidence="1">
        <text>inosine + phosphate = alpha-D-ribose 1-phosphate + hypoxanthine</text>
        <dbReference type="Rhea" id="RHEA:27646"/>
        <dbReference type="ChEBI" id="CHEBI:17368"/>
        <dbReference type="ChEBI" id="CHEBI:17596"/>
        <dbReference type="ChEBI" id="CHEBI:43474"/>
        <dbReference type="ChEBI" id="CHEBI:57720"/>
        <dbReference type="EC" id="2.4.2.1"/>
    </reaction>
    <physiologicalReaction direction="left-to-right" evidence="1">
        <dbReference type="Rhea" id="RHEA:27647"/>
    </physiologicalReaction>
</comment>
<evidence type="ECO:0000256" key="5">
    <source>
        <dbReference type="ARBA" id="ARBA00022679"/>
    </source>
</evidence>
<dbReference type="PANTHER" id="PTHR30616:SF2">
    <property type="entry name" value="PURINE NUCLEOSIDE PHOSPHORYLASE LACC1"/>
    <property type="match status" value="1"/>
</dbReference>
<keyword evidence="6" id="KW-0479">Metal-binding</keyword>
<name>A0ABX7DYH8_9BACI</name>
<comment type="catalytic activity">
    <reaction evidence="11">
        <text>S-methyl-5'-thioadenosine + phosphate = 5-(methylsulfanyl)-alpha-D-ribose 1-phosphate + adenine</text>
        <dbReference type="Rhea" id="RHEA:11852"/>
        <dbReference type="ChEBI" id="CHEBI:16708"/>
        <dbReference type="ChEBI" id="CHEBI:17509"/>
        <dbReference type="ChEBI" id="CHEBI:43474"/>
        <dbReference type="ChEBI" id="CHEBI:58533"/>
        <dbReference type="EC" id="2.4.2.28"/>
    </reaction>
    <physiologicalReaction direction="left-to-right" evidence="11">
        <dbReference type="Rhea" id="RHEA:11853"/>
    </physiologicalReaction>
</comment>
<evidence type="ECO:0000313" key="13">
    <source>
        <dbReference type="EMBL" id="QQZ08021.1"/>
    </source>
</evidence>
<dbReference type="EMBL" id="CP065425">
    <property type="protein sequence ID" value="QQZ08021.1"/>
    <property type="molecule type" value="Genomic_DNA"/>
</dbReference>
<reference evidence="13 14" key="1">
    <citation type="submission" date="2020-11" db="EMBL/GenBank/DDBJ databases">
        <title>Taxonomic evaluation of the Bacillus sporothermodurans group of bacteria based on whole genome sequences.</title>
        <authorList>
            <person name="Fiedler G."/>
            <person name="Herbstmann A.-D."/>
            <person name="Doll E."/>
            <person name="Wenning M."/>
            <person name="Brinks E."/>
            <person name="Kabisch J."/>
            <person name="Breitenwieser F."/>
            <person name="Lappann M."/>
            <person name="Boehnlein C."/>
            <person name="Franz C."/>
        </authorList>
    </citation>
    <scope>NUCLEOTIDE SEQUENCE [LARGE SCALE GENOMIC DNA]</scope>
    <source>
        <strain evidence="13 14">JCM 19841</strain>
    </source>
</reference>
<comment type="catalytic activity">
    <reaction evidence="9">
        <text>adenosine + H2O + H(+) = inosine + NH4(+)</text>
        <dbReference type="Rhea" id="RHEA:24408"/>
        <dbReference type="ChEBI" id="CHEBI:15377"/>
        <dbReference type="ChEBI" id="CHEBI:15378"/>
        <dbReference type="ChEBI" id="CHEBI:16335"/>
        <dbReference type="ChEBI" id="CHEBI:17596"/>
        <dbReference type="ChEBI" id="CHEBI:28938"/>
        <dbReference type="EC" id="3.5.4.4"/>
    </reaction>
    <physiologicalReaction direction="left-to-right" evidence="9">
        <dbReference type="Rhea" id="RHEA:24409"/>
    </physiologicalReaction>
</comment>
<dbReference type="InterPro" id="IPR038371">
    <property type="entry name" value="Cu_polyphenol_OxRdtase_sf"/>
</dbReference>
<dbReference type="SUPFAM" id="SSF64438">
    <property type="entry name" value="CNF1/YfiH-like putative cysteine hydrolases"/>
    <property type="match status" value="1"/>
</dbReference>
<keyword evidence="5" id="KW-0808">Transferase</keyword>
<protein>
    <recommendedName>
        <fullName evidence="12">Purine nucleoside phosphorylase</fullName>
    </recommendedName>
</protein>
<dbReference type="RefSeq" id="WP_202776849.1">
    <property type="nucleotide sequence ID" value="NZ_CP065425.1"/>
</dbReference>
<dbReference type="Pfam" id="PF02578">
    <property type="entry name" value="Cu-oxidase_4"/>
    <property type="match status" value="1"/>
</dbReference>
<evidence type="ECO:0000313" key="14">
    <source>
        <dbReference type="Proteomes" id="UP000595691"/>
    </source>
</evidence>
<evidence type="ECO:0000256" key="7">
    <source>
        <dbReference type="ARBA" id="ARBA00022801"/>
    </source>
</evidence>
<dbReference type="Proteomes" id="UP000595691">
    <property type="component" value="Chromosome"/>
</dbReference>
<dbReference type="NCBIfam" id="TIGR00726">
    <property type="entry name" value="peptidoglycan editing factor PgeF"/>
    <property type="match status" value="1"/>
</dbReference>
<accession>A0ABX7DYH8</accession>
<evidence type="ECO:0000256" key="1">
    <source>
        <dbReference type="ARBA" id="ARBA00000553"/>
    </source>
</evidence>
<evidence type="ECO:0000256" key="10">
    <source>
        <dbReference type="ARBA" id="ARBA00048968"/>
    </source>
</evidence>
<keyword evidence="8" id="KW-0862">Zinc</keyword>